<dbReference type="GO" id="GO:0003899">
    <property type="term" value="F:DNA-directed RNA polymerase activity"/>
    <property type="evidence" value="ECO:0007669"/>
    <property type="project" value="UniProtKB-UniRule"/>
</dbReference>
<dbReference type="RefSeq" id="WP_041849426.1">
    <property type="nucleotide sequence ID" value="NZ_KL503803.1"/>
</dbReference>
<keyword evidence="7" id="KW-0862">Zinc</keyword>
<keyword evidence="4 7" id="KW-0479">Metal-binding</keyword>
<dbReference type="NCBIfam" id="TIGR02386">
    <property type="entry name" value="rpoC_TIGR"/>
    <property type="match status" value="1"/>
</dbReference>
<gene>
    <name evidence="7" type="primary">rpoC</name>
    <name evidence="10" type="ORF">H710_00676</name>
</gene>
<dbReference type="Gene3D" id="1.10.274.100">
    <property type="entry name" value="RNA polymerase Rpb1, domain 3"/>
    <property type="match status" value="2"/>
</dbReference>
<dbReference type="InterPro" id="IPR042102">
    <property type="entry name" value="RNA_pol_Rpb1_3_sf"/>
</dbReference>
<feature type="binding site" evidence="7">
    <location>
        <position position="71"/>
    </location>
    <ligand>
        <name>Zn(2+)</name>
        <dbReference type="ChEBI" id="CHEBI:29105"/>
        <label>1</label>
    </ligand>
</feature>
<dbReference type="InterPro" id="IPR007081">
    <property type="entry name" value="RNA_pol_Rpb1_5"/>
</dbReference>
<dbReference type="GO" id="GO:0000428">
    <property type="term" value="C:DNA-directed RNA polymerase complex"/>
    <property type="evidence" value="ECO:0007669"/>
    <property type="project" value="UniProtKB-KW"/>
</dbReference>
<keyword evidence="3 7" id="KW-0548">Nucleotidyltransferase</keyword>
<dbReference type="InterPro" id="IPR007083">
    <property type="entry name" value="RNA_pol_Rpb1_4"/>
</dbReference>
<dbReference type="EMBL" id="ASIV01000004">
    <property type="protein sequence ID" value="KEG20076.1"/>
    <property type="molecule type" value="Genomic_DNA"/>
</dbReference>
<dbReference type="InterPro" id="IPR038120">
    <property type="entry name" value="Rpb1_funnel_sf"/>
</dbReference>
<dbReference type="Pfam" id="PF00623">
    <property type="entry name" value="RNA_pol_Rpb1_2"/>
    <property type="match status" value="1"/>
</dbReference>
<dbReference type="HAMAP" id="MF_01322">
    <property type="entry name" value="RNApol_bact_RpoC"/>
    <property type="match status" value="1"/>
</dbReference>
<evidence type="ECO:0000256" key="3">
    <source>
        <dbReference type="ARBA" id="ARBA00022695"/>
    </source>
</evidence>
<dbReference type="Gene3D" id="2.40.50.100">
    <property type="match status" value="3"/>
</dbReference>
<feature type="binding site" evidence="7">
    <location>
        <position position="464"/>
    </location>
    <ligand>
        <name>Mg(2+)</name>
        <dbReference type="ChEBI" id="CHEBI:18420"/>
    </ligand>
</feature>
<dbReference type="InterPro" id="IPR007066">
    <property type="entry name" value="RNA_pol_Rpb1_3"/>
</dbReference>
<dbReference type="Gene3D" id="2.40.40.20">
    <property type="match status" value="1"/>
</dbReference>
<dbReference type="InterPro" id="IPR012754">
    <property type="entry name" value="DNA-dir_RpoC_beta_prime_bact"/>
</dbReference>
<evidence type="ECO:0000256" key="6">
    <source>
        <dbReference type="ARBA" id="ARBA00048552"/>
    </source>
</evidence>
<dbReference type="GO" id="GO:0006351">
    <property type="term" value="P:DNA-templated transcription"/>
    <property type="evidence" value="ECO:0007669"/>
    <property type="project" value="UniProtKB-UniRule"/>
</dbReference>
<dbReference type="GO" id="GO:0000287">
    <property type="term" value="F:magnesium ion binding"/>
    <property type="evidence" value="ECO:0007669"/>
    <property type="project" value="UniProtKB-UniRule"/>
</dbReference>
<keyword evidence="7" id="KW-0460">Magnesium</keyword>
<evidence type="ECO:0000256" key="2">
    <source>
        <dbReference type="ARBA" id="ARBA00022679"/>
    </source>
</evidence>
<comment type="catalytic activity">
    <reaction evidence="6 7 8">
        <text>RNA(n) + a ribonucleoside 5'-triphosphate = RNA(n+1) + diphosphate</text>
        <dbReference type="Rhea" id="RHEA:21248"/>
        <dbReference type="Rhea" id="RHEA-COMP:14527"/>
        <dbReference type="Rhea" id="RHEA-COMP:17342"/>
        <dbReference type="ChEBI" id="CHEBI:33019"/>
        <dbReference type="ChEBI" id="CHEBI:61557"/>
        <dbReference type="ChEBI" id="CHEBI:140395"/>
        <dbReference type="EC" id="2.7.7.6"/>
    </reaction>
</comment>
<feature type="binding site" evidence="7">
    <location>
        <position position="86"/>
    </location>
    <ligand>
        <name>Zn(2+)</name>
        <dbReference type="ChEBI" id="CHEBI:29105"/>
        <label>1</label>
    </ligand>
</feature>
<dbReference type="GO" id="GO:0008270">
    <property type="term" value="F:zinc ion binding"/>
    <property type="evidence" value="ECO:0007669"/>
    <property type="project" value="UniProtKB-UniRule"/>
</dbReference>
<feature type="binding site" evidence="7">
    <location>
        <position position="895"/>
    </location>
    <ligand>
        <name>Zn(2+)</name>
        <dbReference type="ChEBI" id="CHEBI:29105"/>
        <label>2</label>
    </ligand>
</feature>
<keyword evidence="1 7" id="KW-0240">DNA-directed RNA polymerase</keyword>
<feature type="binding site" evidence="7">
    <location>
        <position position="73"/>
    </location>
    <ligand>
        <name>Zn(2+)</name>
        <dbReference type="ChEBI" id="CHEBI:29105"/>
        <label>1</label>
    </ligand>
</feature>
<feature type="binding site" evidence="7">
    <location>
        <position position="811"/>
    </location>
    <ligand>
        <name>Zn(2+)</name>
        <dbReference type="ChEBI" id="CHEBI:29105"/>
        <label>2</label>
    </ligand>
</feature>
<evidence type="ECO:0000256" key="7">
    <source>
        <dbReference type="HAMAP-Rule" id="MF_01322"/>
    </source>
</evidence>
<dbReference type="PANTHER" id="PTHR19376">
    <property type="entry name" value="DNA-DIRECTED RNA POLYMERASE"/>
    <property type="match status" value="1"/>
</dbReference>
<dbReference type="InterPro" id="IPR044893">
    <property type="entry name" value="RNA_pol_Rpb1_clamp_domain"/>
</dbReference>
<dbReference type="PANTHER" id="PTHR19376:SF54">
    <property type="entry name" value="DNA-DIRECTED RNA POLYMERASE SUBUNIT BETA"/>
    <property type="match status" value="1"/>
</dbReference>
<evidence type="ECO:0000256" key="5">
    <source>
        <dbReference type="ARBA" id="ARBA00023163"/>
    </source>
</evidence>
<feature type="binding site" evidence="7">
    <location>
        <position position="466"/>
    </location>
    <ligand>
        <name>Mg(2+)</name>
        <dbReference type="ChEBI" id="CHEBI:18420"/>
    </ligand>
</feature>
<dbReference type="Gene3D" id="4.10.860.120">
    <property type="entry name" value="RNA polymerase II, clamp domain"/>
    <property type="match status" value="1"/>
</dbReference>
<reference evidence="10 11" key="1">
    <citation type="submission" date="2013-04" db="EMBL/GenBank/DDBJ databases">
        <title>The Genome Sequence of Bartonella bacilliformis Ver097.</title>
        <authorList>
            <consortium name="The Broad Institute Genomics Platform"/>
            <consortium name="The Broad Institute Genome Sequencing Center for Infectious Disease"/>
            <person name="Feldgarden M."/>
            <person name="Kirby J."/>
            <person name="Birtles R."/>
            <person name="Dasch G."/>
            <person name="Hendrix L."/>
            <person name="Koehler J."/>
            <person name="Walker B."/>
            <person name="Young S.K."/>
            <person name="Zeng Q."/>
            <person name="Gargeya S."/>
            <person name="Fitzgerald M."/>
            <person name="Haas B."/>
            <person name="Abouelleil A."/>
            <person name="Allen A.W."/>
            <person name="Alvarado L."/>
            <person name="Arachchi H.M."/>
            <person name="Berlin A.M."/>
            <person name="Chapman S.B."/>
            <person name="Gainer-Dewar J."/>
            <person name="Goldberg J."/>
            <person name="Griggs A."/>
            <person name="Gujja S."/>
            <person name="Hansen M."/>
            <person name="Howarth C."/>
            <person name="Imamovic A."/>
            <person name="Ireland A."/>
            <person name="Larimer J."/>
            <person name="McCowan C."/>
            <person name="Murphy C."/>
            <person name="Pearson M."/>
            <person name="Poon T.W."/>
            <person name="Priest M."/>
            <person name="Roberts A."/>
            <person name="Saif S."/>
            <person name="Shea T."/>
            <person name="Sisk P."/>
            <person name="Sykes S."/>
            <person name="Wortman J."/>
            <person name="Nusbaum C."/>
            <person name="Birren B."/>
        </authorList>
    </citation>
    <scope>NUCLEOTIDE SEQUENCE [LARGE SCALE GENOMIC DNA]</scope>
    <source>
        <strain evidence="10 11">Ver097</strain>
    </source>
</reference>
<dbReference type="Pfam" id="PF04983">
    <property type="entry name" value="RNA_pol_Rpb1_3"/>
    <property type="match status" value="1"/>
</dbReference>
<dbReference type="Pfam" id="PF05000">
    <property type="entry name" value="RNA_pol_Rpb1_4"/>
    <property type="match status" value="1"/>
</dbReference>
<dbReference type="InterPro" id="IPR045867">
    <property type="entry name" value="DNA-dir_RpoC_beta_prime"/>
</dbReference>
<evidence type="ECO:0000259" key="9">
    <source>
        <dbReference type="SMART" id="SM00663"/>
    </source>
</evidence>
<dbReference type="SUPFAM" id="SSF64484">
    <property type="entry name" value="beta and beta-prime subunits of DNA dependent RNA-polymerase"/>
    <property type="match status" value="1"/>
</dbReference>
<dbReference type="CDD" id="cd01609">
    <property type="entry name" value="RNAP_beta'_N"/>
    <property type="match status" value="1"/>
</dbReference>
<comment type="subunit">
    <text evidence="7">The RNAP catalytic core consists of 2 alpha, 1 beta, 1 beta' and 1 omega subunit. When a sigma factor is associated with the core the holoenzyme is formed, which can initiate transcription.</text>
</comment>
<accession>A0A072R363</accession>
<comment type="cofactor">
    <cofactor evidence="7">
        <name>Zn(2+)</name>
        <dbReference type="ChEBI" id="CHEBI:29105"/>
    </cofactor>
    <text evidence="7">Binds 2 Zn(2+) ions per subunit.</text>
</comment>
<dbReference type="Gene3D" id="1.10.150.390">
    <property type="match status" value="1"/>
</dbReference>
<comment type="cofactor">
    <cofactor evidence="7">
        <name>Mg(2+)</name>
        <dbReference type="ChEBI" id="CHEBI:18420"/>
    </cofactor>
    <text evidence="7">Binds 1 Mg(2+) ion per subunit.</text>
</comment>
<dbReference type="Pfam" id="PF04998">
    <property type="entry name" value="RNA_pol_Rpb1_5"/>
    <property type="match status" value="1"/>
</dbReference>
<keyword evidence="2 7" id="KW-0808">Transferase</keyword>
<protein>
    <recommendedName>
        <fullName evidence="7">DNA-directed RNA polymerase subunit beta'</fullName>
        <shortName evidence="7">RNAP subunit beta'</shortName>
        <ecNumber evidence="7">2.7.7.6</ecNumber>
    </recommendedName>
    <alternativeName>
        <fullName evidence="7">RNA polymerase subunit beta'</fullName>
    </alternativeName>
    <alternativeName>
        <fullName evidence="7">Transcriptase subunit beta'</fullName>
    </alternativeName>
</protein>
<proteinExistence type="inferred from homology"/>
<sequence length="1403" mass="156032">MNHEVMNLFNPQALVQTFDSIRISIASPENILSWSYGEIKKPETINYRTFKPERDGLFCARIFGPIKDYECLCGKYKRMKYKGIICEKCGVEVTLSRVRRERMGHIELAAPVAHIWFLKSLPGRISTLLDLTLKDIERILYFENYIVTEPGLTSLKLHQLLSEEEYMLAIDEFGEDQFTAMIGAEAIYDLLSGMELDKIANDLRAELAKTTSELKQKKLIKRLKIVENFLESGNKPEWMIMKTIPVIPPDLRPLVPLDGGRFATSDLNDLYRRVINRNNRLKRLIELRAPGIIVRNEKRMVQEAVDALFDNGRRGRVITGANKRPLKSLSDMLKGKQGRFRQNLLGKRVDYSGRSVIVTGPELKLHQCGLPKKMALELFKPFIYARLDAKGYSSTVKQAKKLVEKEHPEVWDILDEVIREHPVLLNRAPTLHRLGIQAFEPVLIEGKAIQLHPLVCTAFNADFDGDQMAVHVPLSLEAQLEARVLMMSTNNILHPANGAPIIVPSQDMVLGLYYLSIVSEKEPGEGMAFADMGELYHALENKVVTLHTKIKGRFKNIDKDGKEVAQLYDTTPGRLIIGELLPKNPNISFDIVNQEMTKKNLSKIIDQVYRHCGQKETVVFCDRIMQLGFSHACRAGISFGKDDMVIPESKSRLVAETEALAKEYEQQYDDGLITQGEKYNKVVDAWGKCTDRIADEMMKGIQAVKFDPKTGRQQKMNSIYMMSHSGARGSANQMRQLAGMRGLMAKPSGEIIETPIISNFKEGLTVNEYFNSTHGARKGLADTALKTANSGYLTRRLVDVAQDAIISAVDCGTVKGLTMQPIIDAGQIVASLGQRILGRIALLDILHPVSGEVIVEGGIMIEEADVLKIEEAGIQSVQIRSALTCETRLGVCAKCYGRDLARGTLVNQGEAVGVIAAQSIGEPGTQLTMRTFHLGGTAQVVDSSYFESSYEGIVELRNRNVVRNSEGHLVVMGRNMAVLIKDENGKERAVHRINYGARLFVDDGDIIKRGQRIAEWDPYTRPILTEVDGYVGFEDMVDGLSVTETTDESTGITKRQVIDWRVNPRGADLKPAMIIHSDKQGKNIAKLHKGGEARYVMSVETILSVEPGSHVKAGDVIARLPMESAKTKDITGGLPRVAELFEARRPKDHAIISEISGTVRFGRGYKNKRRIIIEPDDETLEPVEYLIPKGKLFHLQEGDQIEKGDYILDGNPAPHDILAIKGVEALASYLVNEIQEIYRLQGVLINDKHIEVIVRQMLQKVEITESGDSDYIPGDNVDRIELDEINDHLIAEGKKPASGTPILLGITKASLQTPSFISAASFQETTRVLTEAAVSGKIDTLQGLKENVIVGRLIPAGTGGTIAQIRRIATVRDDLIVDEQRKSSNDGIPKAILTDMMANAAAE</sequence>
<dbReference type="PATRIC" id="fig|1293911.3.peg.708"/>
<dbReference type="HOGENOM" id="CLU_000524_3_1_5"/>
<feature type="binding site" evidence="7">
    <location>
        <position position="89"/>
    </location>
    <ligand>
        <name>Zn(2+)</name>
        <dbReference type="ChEBI" id="CHEBI:29105"/>
        <label>1</label>
    </ligand>
</feature>
<comment type="similarity">
    <text evidence="7 8">Belongs to the RNA polymerase beta' chain family.</text>
</comment>
<dbReference type="SMART" id="SM00663">
    <property type="entry name" value="RPOLA_N"/>
    <property type="match status" value="1"/>
</dbReference>
<dbReference type="Gene3D" id="1.10.132.30">
    <property type="match status" value="1"/>
</dbReference>
<dbReference type="InterPro" id="IPR000722">
    <property type="entry name" value="RNA_pol_asu"/>
</dbReference>
<dbReference type="Gene3D" id="1.10.40.90">
    <property type="match status" value="1"/>
</dbReference>
<feature type="binding site" evidence="7">
    <location>
        <position position="885"/>
    </location>
    <ligand>
        <name>Zn(2+)</name>
        <dbReference type="ChEBI" id="CHEBI:29105"/>
        <label>2</label>
    </ligand>
</feature>
<name>A0A072R363_BARBA</name>
<comment type="function">
    <text evidence="7 8">DNA-dependent RNA polymerase catalyzes the transcription of DNA into RNA using the four ribonucleoside triphosphates as substrates.</text>
</comment>
<comment type="caution">
    <text evidence="10">The sequence shown here is derived from an EMBL/GenBank/DDBJ whole genome shotgun (WGS) entry which is preliminary data.</text>
</comment>
<evidence type="ECO:0000313" key="11">
    <source>
        <dbReference type="Proteomes" id="UP000031740"/>
    </source>
</evidence>
<dbReference type="GO" id="GO:0003677">
    <property type="term" value="F:DNA binding"/>
    <property type="evidence" value="ECO:0007669"/>
    <property type="project" value="UniProtKB-UniRule"/>
</dbReference>
<dbReference type="Proteomes" id="UP000031740">
    <property type="component" value="Unassembled WGS sequence"/>
</dbReference>
<evidence type="ECO:0000256" key="8">
    <source>
        <dbReference type="RuleBase" id="RU004279"/>
    </source>
</evidence>
<organism evidence="10 11">
    <name type="scientific">Bartonella bacilliformis Ver097</name>
    <dbReference type="NCBI Taxonomy" id="1293911"/>
    <lineage>
        <taxon>Bacteria</taxon>
        <taxon>Pseudomonadati</taxon>
        <taxon>Pseudomonadota</taxon>
        <taxon>Alphaproteobacteria</taxon>
        <taxon>Hyphomicrobiales</taxon>
        <taxon>Bartonellaceae</taxon>
        <taxon>Bartonella</taxon>
    </lineage>
</organism>
<dbReference type="CDD" id="cd02655">
    <property type="entry name" value="RNAP_beta'_C"/>
    <property type="match status" value="1"/>
</dbReference>
<keyword evidence="5 7" id="KW-0804">Transcription</keyword>
<evidence type="ECO:0000256" key="4">
    <source>
        <dbReference type="ARBA" id="ARBA00022723"/>
    </source>
</evidence>
<dbReference type="InterPro" id="IPR007080">
    <property type="entry name" value="RNA_pol_Rpb1_1"/>
</dbReference>
<feature type="domain" description="RNA polymerase N-terminal" evidence="9">
    <location>
        <begin position="237"/>
        <end position="516"/>
    </location>
</feature>
<evidence type="ECO:0000256" key="1">
    <source>
        <dbReference type="ARBA" id="ARBA00022478"/>
    </source>
</evidence>
<evidence type="ECO:0000313" key="10">
    <source>
        <dbReference type="EMBL" id="KEG20076.1"/>
    </source>
</evidence>
<dbReference type="STRING" id="1293911.H710_00676"/>
<feature type="binding site" evidence="7">
    <location>
        <position position="462"/>
    </location>
    <ligand>
        <name>Mg(2+)</name>
        <dbReference type="ChEBI" id="CHEBI:18420"/>
    </ligand>
</feature>
<dbReference type="EC" id="2.7.7.6" evidence="7"/>
<dbReference type="Pfam" id="PF04997">
    <property type="entry name" value="RNA_pol_Rpb1_1"/>
    <property type="match status" value="1"/>
</dbReference>
<dbReference type="Gene3D" id="1.10.1790.20">
    <property type="match status" value="1"/>
</dbReference>
<feature type="binding site" evidence="7">
    <location>
        <position position="892"/>
    </location>
    <ligand>
        <name>Zn(2+)</name>
        <dbReference type="ChEBI" id="CHEBI:29105"/>
        <label>2</label>
    </ligand>
</feature>
<dbReference type="InterPro" id="IPR006592">
    <property type="entry name" value="RNA_pol_N"/>
</dbReference>